<dbReference type="HOGENOM" id="CLU_030884_1_2_1"/>
<dbReference type="PANTHER" id="PTHR23294:SF54">
    <property type="entry name" value="DUF895 DOMAIN MEMBRANE PROTEIN (AFU_ORTHOLOGUE AFUA_8G04110)"/>
    <property type="match status" value="1"/>
</dbReference>
<dbReference type="AlphaFoldDB" id="A0A0D2FUM1"/>
<feature type="transmembrane region" description="Helical" evidence="5">
    <location>
        <begin position="443"/>
        <end position="465"/>
    </location>
</feature>
<keyword evidence="4 5" id="KW-0472">Membrane</keyword>
<dbReference type="SUPFAM" id="SSF103473">
    <property type="entry name" value="MFS general substrate transporter"/>
    <property type="match status" value="1"/>
</dbReference>
<feature type="transmembrane region" description="Helical" evidence="5">
    <location>
        <begin position="45"/>
        <end position="65"/>
    </location>
</feature>
<gene>
    <name evidence="6" type="ORF">PV04_08747</name>
</gene>
<evidence type="ECO:0000256" key="4">
    <source>
        <dbReference type="ARBA" id="ARBA00023136"/>
    </source>
</evidence>
<feature type="transmembrane region" description="Helical" evidence="5">
    <location>
        <begin position="144"/>
        <end position="168"/>
    </location>
</feature>
<feature type="transmembrane region" description="Helical" evidence="5">
    <location>
        <begin position="334"/>
        <end position="352"/>
    </location>
</feature>
<evidence type="ECO:0008006" key="8">
    <source>
        <dbReference type="Google" id="ProtNLM"/>
    </source>
</evidence>
<dbReference type="Proteomes" id="UP000054266">
    <property type="component" value="Unassembled WGS sequence"/>
</dbReference>
<accession>A0A0D2FUM1</accession>
<feature type="transmembrane region" description="Helical" evidence="5">
    <location>
        <begin position="213"/>
        <end position="233"/>
    </location>
</feature>
<sequence length="496" mass="54356">MADMEKTPDTNVIAGAAVAGNAENVPPEGLDGWIYRRRKIGAWTLTYYASPLTQILLLSFCLFLLPGMSNALSGLGGGGQLDPTVGNNTAVATYCTFAFFAFFSGSIVNVIGSRWGLASAGIGYTTSVLSYICYNHTANSGFVIFAGALAGFTAALLWTAQGAILLAYPHESQKGKYISLNWAIFNMGAVIGALIPLGQTIHGSGSSVGDGTYAAFAVLMFAGGIVGLCTLPASKVVRPDGSRVILMKHPSWKTELWGLWELLRTDYFVVLLFPMFLSSNWFYTYQFNDFNLAIFNARTRSLNNVIYWAMQIVASFLFGFALDWTRFSRPLRARVCWVALLLLTLAIWGGALKHQSHWSRSDVQPTADARMDWSSPGYGELFVLYIFWGFYDAAWQTSIYWYMGSLSNSARKLAMYVGFYKSIQSAGNAIVYRLDTLAVSYNAMFGIAWGLLLGGLVFAFPLIWFKIKPETSLEADLDFADEVAADVEPAFAAEKA</sequence>
<reference evidence="6 7" key="1">
    <citation type="submission" date="2015-01" db="EMBL/GenBank/DDBJ databases">
        <title>The Genome Sequence of Capronia semiimmersa CBS27337.</title>
        <authorList>
            <consortium name="The Broad Institute Genomics Platform"/>
            <person name="Cuomo C."/>
            <person name="de Hoog S."/>
            <person name="Gorbushina A."/>
            <person name="Stielow B."/>
            <person name="Teixiera M."/>
            <person name="Abouelleil A."/>
            <person name="Chapman S.B."/>
            <person name="Priest M."/>
            <person name="Young S.K."/>
            <person name="Wortman J."/>
            <person name="Nusbaum C."/>
            <person name="Birren B."/>
        </authorList>
    </citation>
    <scope>NUCLEOTIDE SEQUENCE [LARGE SCALE GENOMIC DNA]</scope>
    <source>
        <strain evidence="6 7">CBS 27337</strain>
    </source>
</reference>
<organism evidence="6 7">
    <name type="scientific">Phialophora macrospora</name>
    <dbReference type="NCBI Taxonomy" id="1851006"/>
    <lineage>
        <taxon>Eukaryota</taxon>
        <taxon>Fungi</taxon>
        <taxon>Dikarya</taxon>
        <taxon>Ascomycota</taxon>
        <taxon>Pezizomycotina</taxon>
        <taxon>Eurotiomycetes</taxon>
        <taxon>Chaetothyriomycetidae</taxon>
        <taxon>Chaetothyriales</taxon>
        <taxon>Herpotrichiellaceae</taxon>
        <taxon>Phialophora</taxon>
    </lineage>
</organism>
<dbReference type="InterPro" id="IPR051617">
    <property type="entry name" value="UNC-93-like_regulator"/>
</dbReference>
<keyword evidence="7" id="KW-1185">Reference proteome</keyword>
<proteinExistence type="predicted"/>
<evidence type="ECO:0000256" key="1">
    <source>
        <dbReference type="ARBA" id="ARBA00004141"/>
    </source>
</evidence>
<evidence type="ECO:0000256" key="2">
    <source>
        <dbReference type="ARBA" id="ARBA00022692"/>
    </source>
</evidence>
<dbReference type="Pfam" id="PF05978">
    <property type="entry name" value="UNC-93"/>
    <property type="match status" value="1"/>
</dbReference>
<evidence type="ECO:0000256" key="5">
    <source>
        <dbReference type="SAM" id="Phobius"/>
    </source>
</evidence>
<name>A0A0D2FUM1_9EURO</name>
<feature type="transmembrane region" description="Helical" evidence="5">
    <location>
        <begin position="381"/>
        <end position="401"/>
    </location>
</feature>
<feature type="transmembrane region" description="Helical" evidence="5">
    <location>
        <begin position="305"/>
        <end position="322"/>
    </location>
</feature>
<feature type="transmembrane region" description="Helical" evidence="5">
    <location>
        <begin position="267"/>
        <end position="285"/>
    </location>
</feature>
<protein>
    <recommendedName>
        <fullName evidence="8">Major facilitator superfamily (MFS) profile domain-containing protein</fullName>
    </recommendedName>
</protein>
<comment type="subcellular location">
    <subcellularLocation>
        <location evidence="1">Membrane</location>
        <topology evidence="1">Multi-pass membrane protein</topology>
    </subcellularLocation>
</comment>
<dbReference type="Gene3D" id="1.20.1250.20">
    <property type="entry name" value="MFS general substrate transporter like domains"/>
    <property type="match status" value="2"/>
</dbReference>
<evidence type="ECO:0000313" key="6">
    <source>
        <dbReference type="EMBL" id="KIW63769.1"/>
    </source>
</evidence>
<feature type="transmembrane region" description="Helical" evidence="5">
    <location>
        <begin position="85"/>
        <end position="103"/>
    </location>
</feature>
<dbReference type="PANTHER" id="PTHR23294">
    <property type="entry name" value="ET TRANSLATION PRODUCT-RELATED"/>
    <property type="match status" value="1"/>
</dbReference>
<evidence type="ECO:0000313" key="7">
    <source>
        <dbReference type="Proteomes" id="UP000054266"/>
    </source>
</evidence>
<feature type="transmembrane region" description="Helical" evidence="5">
    <location>
        <begin position="180"/>
        <end position="201"/>
    </location>
</feature>
<dbReference type="GO" id="GO:0016020">
    <property type="term" value="C:membrane"/>
    <property type="evidence" value="ECO:0007669"/>
    <property type="project" value="UniProtKB-SubCell"/>
</dbReference>
<dbReference type="EMBL" id="KN846961">
    <property type="protein sequence ID" value="KIW63769.1"/>
    <property type="molecule type" value="Genomic_DNA"/>
</dbReference>
<keyword evidence="3 5" id="KW-1133">Transmembrane helix</keyword>
<keyword evidence="2 5" id="KW-0812">Transmembrane</keyword>
<feature type="transmembrane region" description="Helical" evidence="5">
    <location>
        <begin position="115"/>
        <end position="132"/>
    </location>
</feature>
<dbReference type="InterPro" id="IPR036259">
    <property type="entry name" value="MFS_trans_sf"/>
</dbReference>
<evidence type="ECO:0000256" key="3">
    <source>
        <dbReference type="ARBA" id="ARBA00022989"/>
    </source>
</evidence>
<dbReference type="InterPro" id="IPR010291">
    <property type="entry name" value="Ion_channel_UNC-93"/>
</dbReference>